<dbReference type="EMBL" id="LBMM01005998">
    <property type="protein sequence ID" value="KMQ91027.1"/>
    <property type="molecule type" value="Genomic_DNA"/>
</dbReference>
<protein>
    <submittedName>
        <fullName evidence="1">Uncharacterized protein</fullName>
    </submittedName>
</protein>
<proteinExistence type="predicted"/>
<dbReference type="AlphaFoldDB" id="A0A0J7KL66"/>
<reference evidence="1 2" key="1">
    <citation type="submission" date="2015-04" db="EMBL/GenBank/DDBJ databases">
        <title>Lasius niger genome sequencing.</title>
        <authorList>
            <person name="Konorov E.A."/>
            <person name="Nikitin M.A."/>
            <person name="Kirill M.V."/>
            <person name="Chang P."/>
        </authorList>
    </citation>
    <scope>NUCLEOTIDE SEQUENCE [LARGE SCALE GENOMIC DNA]</scope>
    <source>
        <tissue evidence="1">Whole</tissue>
    </source>
</reference>
<evidence type="ECO:0000313" key="1">
    <source>
        <dbReference type="EMBL" id="KMQ91027.1"/>
    </source>
</evidence>
<name>A0A0J7KL66_LASNI</name>
<accession>A0A0J7KL66</accession>
<organism evidence="1 2">
    <name type="scientific">Lasius niger</name>
    <name type="common">Black garden ant</name>
    <dbReference type="NCBI Taxonomy" id="67767"/>
    <lineage>
        <taxon>Eukaryota</taxon>
        <taxon>Metazoa</taxon>
        <taxon>Ecdysozoa</taxon>
        <taxon>Arthropoda</taxon>
        <taxon>Hexapoda</taxon>
        <taxon>Insecta</taxon>
        <taxon>Pterygota</taxon>
        <taxon>Neoptera</taxon>
        <taxon>Endopterygota</taxon>
        <taxon>Hymenoptera</taxon>
        <taxon>Apocrita</taxon>
        <taxon>Aculeata</taxon>
        <taxon>Formicoidea</taxon>
        <taxon>Formicidae</taxon>
        <taxon>Formicinae</taxon>
        <taxon>Lasius</taxon>
        <taxon>Lasius</taxon>
    </lineage>
</organism>
<dbReference type="PaxDb" id="67767-A0A0J7KL66"/>
<keyword evidence="2" id="KW-1185">Reference proteome</keyword>
<dbReference type="Gene3D" id="3.30.420.10">
    <property type="entry name" value="Ribonuclease H-like superfamily/Ribonuclease H"/>
    <property type="match status" value="1"/>
</dbReference>
<dbReference type="GO" id="GO:0003676">
    <property type="term" value="F:nucleic acid binding"/>
    <property type="evidence" value="ECO:0007669"/>
    <property type="project" value="InterPro"/>
</dbReference>
<comment type="caution">
    <text evidence="1">The sequence shown here is derived from an EMBL/GenBank/DDBJ whole genome shotgun (WGS) entry which is preliminary data.</text>
</comment>
<dbReference type="PROSITE" id="PS51257">
    <property type="entry name" value="PROKAR_LIPOPROTEIN"/>
    <property type="match status" value="1"/>
</dbReference>
<dbReference type="STRING" id="67767.A0A0J7KL66"/>
<dbReference type="OrthoDB" id="7700353at2759"/>
<dbReference type="SUPFAM" id="SSF53098">
    <property type="entry name" value="Ribonuclease H-like"/>
    <property type="match status" value="1"/>
</dbReference>
<dbReference type="Proteomes" id="UP000036403">
    <property type="component" value="Unassembled WGS sequence"/>
</dbReference>
<dbReference type="InterPro" id="IPR012337">
    <property type="entry name" value="RNaseH-like_sf"/>
</dbReference>
<sequence>MKHINPSAYTINVNGVSIQSSASCKFLGIHLDYRLSGRDHIRYLSNRCSKLLNVLTISRTLIWIPAHSGILGNETADHLAKRAITYGHTLRNELPYLDLHTIPRTELISESSNHLKSHGRHKGIKYFSRFEELNLKPWFQDIQLSRENITTCCRIKSNHYALNHSLHRCNLVADPSCLCGFSIQDAEHIFWDCPILINQRTTLLARLSKLKKKPPYSVLDLLKKPSSGIVYSLHVFLKSSNLFDGRLEMTTCGYYGPIKPIEEEEERAVKEWKQWRKTWQDYCSKTKAKSSKIKKYAQQTGGGPSLKTSEQLTPIEEQVLETLDITAINGHDTIAETATSEGEQKSQSDVKMMSKYGQILVCQNDIKLYKILMFS</sequence>
<gene>
    <name evidence="1" type="ORF">RF55_9154</name>
</gene>
<evidence type="ECO:0000313" key="2">
    <source>
        <dbReference type="Proteomes" id="UP000036403"/>
    </source>
</evidence>
<dbReference type="InterPro" id="IPR036397">
    <property type="entry name" value="RNaseH_sf"/>
</dbReference>